<dbReference type="InterPro" id="IPR000983">
    <property type="entry name" value="Bac_GSPG_pilin"/>
</dbReference>
<reference evidence="3 4" key="1">
    <citation type="submission" date="2023-10" db="EMBL/GenBank/DDBJ databases">
        <title>Rubellicoccus peritrichatus gen. nov., sp. nov., isolated from an algae of coral reef tank.</title>
        <authorList>
            <person name="Luo J."/>
        </authorList>
    </citation>
    <scope>NUCLEOTIDE SEQUENCE [LARGE SCALE GENOMIC DNA]</scope>
    <source>
        <strain evidence="3 4">CR14</strain>
    </source>
</reference>
<dbReference type="EMBL" id="CP136920">
    <property type="protein sequence ID" value="WOO42141.1"/>
    <property type="molecule type" value="Genomic_DNA"/>
</dbReference>
<dbReference type="AlphaFoldDB" id="A0AAQ3LAJ7"/>
<evidence type="ECO:0000313" key="4">
    <source>
        <dbReference type="Proteomes" id="UP001304300"/>
    </source>
</evidence>
<gene>
    <name evidence="3" type="ORF">RZN69_03505</name>
</gene>
<accession>A0AAQ3LAJ7</accession>
<dbReference type="NCBIfam" id="TIGR02532">
    <property type="entry name" value="IV_pilin_GFxxxE"/>
    <property type="match status" value="1"/>
</dbReference>
<dbReference type="GO" id="GO:0015627">
    <property type="term" value="C:type II protein secretion system complex"/>
    <property type="evidence" value="ECO:0007669"/>
    <property type="project" value="InterPro"/>
</dbReference>
<keyword evidence="2" id="KW-1133">Transmembrane helix</keyword>
<feature type="transmembrane region" description="Helical" evidence="2">
    <location>
        <begin position="12"/>
        <end position="31"/>
    </location>
</feature>
<evidence type="ECO:0000256" key="1">
    <source>
        <dbReference type="ARBA" id="ARBA00022481"/>
    </source>
</evidence>
<dbReference type="InterPro" id="IPR012902">
    <property type="entry name" value="N_methyl_site"/>
</dbReference>
<dbReference type="RefSeq" id="WP_317834625.1">
    <property type="nucleotide sequence ID" value="NZ_CP136920.1"/>
</dbReference>
<keyword evidence="1" id="KW-0488">Methylation</keyword>
<organism evidence="3 4">
    <name type="scientific">Rubellicoccus peritrichatus</name>
    <dbReference type="NCBI Taxonomy" id="3080537"/>
    <lineage>
        <taxon>Bacteria</taxon>
        <taxon>Pseudomonadati</taxon>
        <taxon>Verrucomicrobiota</taxon>
        <taxon>Opitutia</taxon>
        <taxon>Puniceicoccales</taxon>
        <taxon>Cerasicoccaceae</taxon>
        <taxon>Rubellicoccus</taxon>
    </lineage>
</organism>
<sequence length="234" mass="25581">MLNLRNHRPAFSLVELLVSISVLAILGAIAISTTLSALDSSKATDGVSKLRSIGTAMNLYAVDNSGYLPGNGSTGPLWEGQQATYDPSRSGRLVRELAPYLDYPELDTNYLNEDFIPIAYFDAVPESSLGSSRIYIMNEIVTVNDIEYTPFGISENASEDGTAKAGMQLNQAIETFPTAWMMSDVDQQHPETAGEGWASSTPSEPIYSDFRNVLFFDGRVEAVSIDDNEFAWID</sequence>
<dbReference type="Pfam" id="PF07963">
    <property type="entry name" value="N_methyl"/>
    <property type="match status" value="1"/>
</dbReference>
<dbReference type="InterPro" id="IPR045584">
    <property type="entry name" value="Pilin-like"/>
</dbReference>
<dbReference type="KEGG" id="puo:RZN69_03505"/>
<dbReference type="Proteomes" id="UP001304300">
    <property type="component" value="Chromosome"/>
</dbReference>
<keyword evidence="2" id="KW-0472">Membrane</keyword>
<dbReference type="SUPFAM" id="SSF54523">
    <property type="entry name" value="Pili subunits"/>
    <property type="match status" value="1"/>
</dbReference>
<dbReference type="PRINTS" id="PR00813">
    <property type="entry name" value="BCTERIALGSPG"/>
</dbReference>
<dbReference type="Gene3D" id="3.30.700.10">
    <property type="entry name" value="Glycoprotein, Type 4 Pilin"/>
    <property type="match status" value="1"/>
</dbReference>
<evidence type="ECO:0000256" key="2">
    <source>
        <dbReference type="SAM" id="Phobius"/>
    </source>
</evidence>
<dbReference type="GO" id="GO:0015628">
    <property type="term" value="P:protein secretion by the type II secretion system"/>
    <property type="evidence" value="ECO:0007669"/>
    <property type="project" value="InterPro"/>
</dbReference>
<keyword evidence="2" id="KW-0812">Transmembrane</keyword>
<proteinExistence type="predicted"/>
<keyword evidence="4" id="KW-1185">Reference proteome</keyword>
<protein>
    <submittedName>
        <fullName evidence="3">Type II secretion system protein</fullName>
    </submittedName>
</protein>
<name>A0AAQ3LAJ7_9BACT</name>
<evidence type="ECO:0000313" key="3">
    <source>
        <dbReference type="EMBL" id="WOO42141.1"/>
    </source>
</evidence>